<dbReference type="OrthoDB" id="10380619at2759"/>
<evidence type="ECO:0000313" key="2">
    <source>
        <dbReference type="EMBL" id="KAF1851952.1"/>
    </source>
</evidence>
<dbReference type="EMBL" id="ML976614">
    <property type="protein sequence ID" value="KAF1851952.1"/>
    <property type="molecule type" value="Genomic_DNA"/>
</dbReference>
<feature type="region of interest" description="Disordered" evidence="1">
    <location>
        <begin position="118"/>
        <end position="162"/>
    </location>
</feature>
<organism evidence="2 3">
    <name type="scientific">Cucurbitaria berberidis CBS 394.84</name>
    <dbReference type="NCBI Taxonomy" id="1168544"/>
    <lineage>
        <taxon>Eukaryota</taxon>
        <taxon>Fungi</taxon>
        <taxon>Dikarya</taxon>
        <taxon>Ascomycota</taxon>
        <taxon>Pezizomycotina</taxon>
        <taxon>Dothideomycetes</taxon>
        <taxon>Pleosporomycetidae</taxon>
        <taxon>Pleosporales</taxon>
        <taxon>Pleosporineae</taxon>
        <taxon>Cucurbitariaceae</taxon>
        <taxon>Cucurbitaria</taxon>
    </lineage>
</organism>
<evidence type="ECO:0000256" key="1">
    <source>
        <dbReference type="SAM" id="MobiDB-lite"/>
    </source>
</evidence>
<dbReference type="RefSeq" id="XP_040794515.1">
    <property type="nucleotide sequence ID" value="XM_040938429.1"/>
</dbReference>
<proteinExistence type="predicted"/>
<comment type="caution">
    <text evidence="2">The sequence shown here is derived from an EMBL/GenBank/DDBJ whole genome shotgun (WGS) entry which is preliminary data.</text>
</comment>
<evidence type="ECO:0000313" key="3">
    <source>
        <dbReference type="Proteomes" id="UP000800039"/>
    </source>
</evidence>
<reference evidence="2" key="1">
    <citation type="submission" date="2020-01" db="EMBL/GenBank/DDBJ databases">
        <authorList>
            <consortium name="DOE Joint Genome Institute"/>
            <person name="Haridas S."/>
            <person name="Albert R."/>
            <person name="Binder M."/>
            <person name="Bloem J."/>
            <person name="Labutti K."/>
            <person name="Salamov A."/>
            <person name="Andreopoulos B."/>
            <person name="Baker S.E."/>
            <person name="Barry K."/>
            <person name="Bills G."/>
            <person name="Bluhm B.H."/>
            <person name="Cannon C."/>
            <person name="Castanera R."/>
            <person name="Culley D.E."/>
            <person name="Daum C."/>
            <person name="Ezra D."/>
            <person name="Gonzalez J.B."/>
            <person name="Henrissat B."/>
            <person name="Kuo A."/>
            <person name="Liang C."/>
            <person name="Lipzen A."/>
            <person name="Lutzoni F."/>
            <person name="Magnuson J."/>
            <person name="Mondo S."/>
            <person name="Nolan M."/>
            <person name="Ohm R."/>
            <person name="Pangilinan J."/>
            <person name="Park H.-J."/>
            <person name="Ramirez L."/>
            <person name="Alfaro M."/>
            <person name="Sun H."/>
            <person name="Tritt A."/>
            <person name="Yoshinaga Y."/>
            <person name="Zwiers L.-H."/>
            <person name="Turgeon B.G."/>
            <person name="Goodwin S.B."/>
            <person name="Spatafora J.W."/>
            <person name="Crous P.W."/>
            <person name="Grigoriev I.V."/>
        </authorList>
    </citation>
    <scope>NUCLEOTIDE SEQUENCE</scope>
    <source>
        <strain evidence="2">CBS 394.84</strain>
    </source>
</reference>
<dbReference type="Proteomes" id="UP000800039">
    <property type="component" value="Unassembled WGS sequence"/>
</dbReference>
<dbReference type="AlphaFoldDB" id="A0A9P4GV98"/>
<accession>A0A9P4GV98</accession>
<keyword evidence="3" id="KW-1185">Reference proteome</keyword>
<gene>
    <name evidence="2" type="ORF">K460DRAFT_44343</name>
</gene>
<name>A0A9P4GV98_9PLEO</name>
<dbReference type="GeneID" id="63855685"/>
<protein>
    <submittedName>
        <fullName evidence="2">Uncharacterized protein</fullName>
    </submittedName>
</protein>
<sequence>MESQQEQNSEPTVSEQLIDLHMLASEQPLHASPTYSESLSRIQNGYLHCISILEAQIGALQDSNKEARAKPIEMRGQIVQLQNMLAVKTKALGDSHWKIAELEGLVKQLSQALEAAKRENMSTAKDGADGGFGEGSRKMSSVQGKRKWGNSGTGTADDPWSL</sequence>